<comment type="caution">
    <text evidence="2">The sequence shown here is derived from an EMBL/GenBank/DDBJ whole genome shotgun (WGS) entry which is preliminary data.</text>
</comment>
<dbReference type="InterPro" id="IPR019052">
    <property type="entry name" value="DUF2383"/>
</dbReference>
<dbReference type="Pfam" id="PF09537">
    <property type="entry name" value="DUF2383"/>
    <property type="match status" value="1"/>
</dbReference>
<protein>
    <submittedName>
        <fullName evidence="2">Ferritin-like domain-containing protein</fullName>
    </submittedName>
</protein>
<dbReference type="CDD" id="cd00657">
    <property type="entry name" value="Ferritin_like"/>
    <property type="match status" value="1"/>
</dbReference>
<dbReference type="RefSeq" id="WP_214300510.1">
    <property type="nucleotide sequence ID" value="NZ_JAHDYS010000015.1"/>
</dbReference>
<dbReference type="InterPro" id="IPR009078">
    <property type="entry name" value="Ferritin-like_SF"/>
</dbReference>
<dbReference type="Gene3D" id="1.20.1260.10">
    <property type="match status" value="1"/>
</dbReference>
<sequence length="151" mass="17258">MNNDEILSQIEKLIHLDVDAYHAYEQAIKNIDEAIIREKLVLFQAEHRRHVDVLSEKMRVLGGTPPEFHKDFKGFFISGFTSLRSMTGTKGALEAMETNERLTTSSYEKAIKQDFPADIAGIIRIHLSDEQRHLSFVREAISRASSGDRNR</sequence>
<feature type="domain" description="DUF2383" evidence="1">
    <location>
        <begin position="6"/>
        <end position="113"/>
    </location>
</feature>
<reference evidence="2 3" key="1">
    <citation type="submission" date="2021-05" db="EMBL/GenBank/DDBJ databases">
        <title>The draft genome of Geobacter chapellei DSM 13688.</title>
        <authorList>
            <person name="Xu Z."/>
            <person name="Masuda Y."/>
            <person name="Itoh H."/>
            <person name="Senoo K."/>
        </authorList>
    </citation>
    <scope>NUCLEOTIDE SEQUENCE [LARGE SCALE GENOMIC DNA]</scope>
    <source>
        <strain evidence="2 3">DSM 13688</strain>
    </source>
</reference>
<name>A0ABS5UBA4_9BACT</name>
<dbReference type="EMBL" id="JAHDYS010000015">
    <property type="protein sequence ID" value="MBT1072962.1"/>
    <property type="molecule type" value="Genomic_DNA"/>
</dbReference>
<dbReference type="InterPro" id="IPR012347">
    <property type="entry name" value="Ferritin-like"/>
</dbReference>
<evidence type="ECO:0000259" key="1">
    <source>
        <dbReference type="Pfam" id="PF09537"/>
    </source>
</evidence>
<keyword evidence="3" id="KW-1185">Reference proteome</keyword>
<organism evidence="2 3">
    <name type="scientific">Pelotalea chapellei</name>
    <dbReference type="NCBI Taxonomy" id="44671"/>
    <lineage>
        <taxon>Bacteria</taxon>
        <taxon>Pseudomonadati</taxon>
        <taxon>Thermodesulfobacteriota</taxon>
        <taxon>Desulfuromonadia</taxon>
        <taxon>Geobacterales</taxon>
        <taxon>Geobacteraceae</taxon>
        <taxon>Pelotalea</taxon>
    </lineage>
</organism>
<proteinExistence type="predicted"/>
<evidence type="ECO:0000313" key="3">
    <source>
        <dbReference type="Proteomes" id="UP000784128"/>
    </source>
</evidence>
<dbReference type="SUPFAM" id="SSF47240">
    <property type="entry name" value="Ferritin-like"/>
    <property type="match status" value="1"/>
</dbReference>
<accession>A0ABS5UBA4</accession>
<evidence type="ECO:0000313" key="2">
    <source>
        <dbReference type="EMBL" id="MBT1072962.1"/>
    </source>
</evidence>
<dbReference type="Proteomes" id="UP000784128">
    <property type="component" value="Unassembled WGS sequence"/>
</dbReference>
<gene>
    <name evidence="2" type="ORF">KJB30_14295</name>
</gene>